<dbReference type="InterPro" id="IPR003347">
    <property type="entry name" value="JmjC_dom"/>
</dbReference>
<dbReference type="PANTHER" id="PTHR13096">
    <property type="entry name" value="MINA53 MYC INDUCED NUCLEAR ANTIGEN"/>
    <property type="match status" value="1"/>
</dbReference>
<feature type="compositionally biased region" description="Acidic residues" evidence="6">
    <location>
        <begin position="469"/>
        <end position="499"/>
    </location>
</feature>
<feature type="region of interest" description="Disordered" evidence="6">
    <location>
        <begin position="430"/>
        <end position="507"/>
    </location>
</feature>
<dbReference type="EMBL" id="MDEJ01000011">
    <property type="protein sequence ID" value="PPU99076.1"/>
    <property type="molecule type" value="Genomic_DNA"/>
</dbReference>
<evidence type="ECO:0000259" key="7">
    <source>
        <dbReference type="PROSITE" id="PS51184"/>
    </source>
</evidence>
<comment type="cofactor">
    <cofactor evidence="1">
        <name>Fe(2+)</name>
        <dbReference type="ChEBI" id="CHEBI:29033"/>
    </cofactor>
</comment>
<comment type="caution">
    <text evidence="8">The sequence shown here is derived from an EMBL/GenBank/DDBJ whole genome shotgun (WGS) entry which is preliminary data.</text>
</comment>
<dbReference type="SMART" id="SM00558">
    <property type="entry name" value="JmjC"/>
    <property type="match status" value="1"/>
</dbReference>
<evidence type="ECO:0000256" key="3">
    <source>
        <dbReference type="ARBA" id="ARBA00022964"/>
    </source>
</evidence>
<evidence type="ECO:0000256" key="2">
    <source>
        <dbReference type="ARBA" id="ARBA00022723"/>
    </source>
</evidence>
<name>A0A2S7F128_9XANT</name>
<dbReference type="Pfam" id="PF20514">
    <property type="entry name" value="WHD_ROXA"/>
    <property type="match status" value="1"/>
</dbReference>
<dbReference type="Gene3D" id="2.60.120.650">
    <property type="entry name" value="Cupin"/>
    <property type="match status" value="1"/>
</dbReference>
<dbReference type="Gene3D" id="3.40.366.30">
    <property type="entry name" value="50S ribosomal protein L16 arginine hydroxylase, Chain A, Domain 2"/>
    <property type="match status" value="1"/>
</dbReference>
<evidence type="ECO:0000256" key="5">
    <source>
        <dbReference type="ARBA" id="ARBA00023004"/>
    </source>
</evidence>
<keyword evidence="5" id="KW-0408">Iron</keyword>
<evidence type="ECO:0000256" key="6">
    <source>
        <dbReference type="SAM" id="MobiDB-lite"/>
    </source>
</evidence>
<dbReference type="Pfam" id="PF08007">
    <property type="entry name" value="JmjC_2"/>
    <property type="match status" value="1"/>
</dbReference>
<evidence type="ECO:0000313" key="8">
    <source>
        <dbReference type="EMBL" id="PPU99076.1"/>
    </source>
</evidence>
<dbReference type="InterPro" id="IPR039994">
    <property type="entry name" value="NO66-like"/>
</dbReference>
<dbReference type="Proteomes" id="UP000239939">
    <property type="component" value="Unassembled WGS sequence"/>
</dbReference>
<keyword evidence="2" id="KW-0479">Metal-binding</keyword>
<evidence type="ECO:0000313" key="9">
    <source>
        <dbReference type="Proteomes" id="UP000239939"/>
    </source>
</evidence>
<dbReference type="GO" id="GO:0016706">
    <property type="term" value="F:2-oxoglutarate-dependent dioxygenase activity"/>
    <property type="evidence" value="ECO:0007669"/>
    <property type="project" value="TreeGrafter"/>
</dbReference>
<keyword evidence="4" id="KW-0560">Oxidoreductase</keyword>
<keyword evidence="9" id="KW-1185">Reference proteome</keyword>
<reference evidence="9" key="1">
    <citation type="submission" date="2016-08" db="EMBL/GenBank/DDBJ databases">
        <authorList>
            <person name="Merda D."/>
            <person name="Briand M."/>
            <person name="Taghouti G."/>
            <person name="Carrere S."/>
            <person name="Gouzy J."/>
            <person name="Portier P."/>
            <person name="Jacques M.-A."/>
            <person name="Fischer-Le Saux M."/>
        </authorList>
    </citation>
    <scope>NUCLEOTIDE SEQUENCE [LARGE SCALE GENOMIC DNA]</scope>
    <source>
        <strain evidence="9">CFBP1817</strain>
    </source>
</reference>
<organism evidence="8 9">
    <name type="scientific">Xanthomonas populi</name>
    <dbReference type="NCBI Taxonomy" id="53414"/>
    <lineage>
        <taxon>Bacteria</taxon>
        <taxon>Pseudomonadati</taxon>
        <taxon>Pseudomonadota</taxon>
        <taxon>Gammaproteobacteria</taxon>
        <taxon>Lysobacterales</taxon>
        <taxon>Lysobacteraceae</taxon>
        <taxon>Xanthomonas</taxon>
    </lineage>
</organism>
<dbReference type="OrthoDB" id="9764016at2"/>
<protein>
    <submittedName>
        <fullName evidence="8">Transcriptional regulator</fullName>
    </submittedName>
</protein>
<feature type="compositionally biased region" description="Acidic residues" evidence="6">
    <location>
        <begin position="434"/>
        <end position="453"/>
    </location>
</feature>
<dbReference type="RefSeq" id="WP_128415952.1">
    <property type="nucleotide sequence ID" value="NZ_MDEJ01000011.1"/>
</dbReference>
<dbReference type="PANTHER" id="PTHR13096:SF8">
    <property type="entry name" value="RIBOSOMAL OXYGENASE 1"/>
    <property type="match status" value="1"/>
</dbReference>
<accession>A0A2S7F128</accession>
<proteinExistence type="predicted"/>
<dbReference type="SUPFAM" id="SSF51197">
    <property type="entry name" value="Clavaminate synthase-like"/>
    <property type="match status" value="1"/>
</dbReference>
<keyword evidence="3" id="KW-0223">Dioxygenase</keyword>
<sequence length="507" mass="56361">MNKTAAKKTVARKGAPLPFEIHATRDQPLGMPVERFLRNYWHKHPLLIRNAFPDFQSPLQPEDLAGLACEDGVLARLISHDRATDDWNVRTGPFQETDFPGLPNHDWTLLVQDVDKWDADVRALLEQFRFLPRWRLDDIMISFAATGGSVGAHVDHYDVFLLQGQGHRRWQIDARAQQGRKAAPLAFRDDVELKLLSTFKPTHDWVLGPGDMLYLPPLVPHHGVAEDACLTFSIGTRAPSSAELIGDYLDTLIADADEAVRYHDEDLKVPADPYEIDVTAMNRVVEALNALRINDPDRLGDWFGRFMTTYRASGNVVPAPERIPREALEQALEEGVLLHRHPWSRLAWRRAKRGATLFCSGLGFALSAKDAARLSAAEEIDGALYAQLSVRGREVVLELLAQGHYQRARDEADDDFEDIDDDQAHVLSLSADRDDADVEANTQDADDEIDAEADVEKVADAADGPAEAGDAEQDEDADQNDDRDDRDDEASDAGDDAGDTDASPKRA</sequence>
<dbReference type="AlphaFoldDB" id="A0A2S7F128"/>
<evidence type="ECO:0000256" key="1">
    <source>
        <dbReference type="ARBA" id="ARBA00001954"/>
    </source>
</evidence>
<dbReference type="GO" id="GO:0046872">
    <property type="term" value="F:metal ion binding"/>
    <property type="evidence" value="ECO:0007669"/>
    <property type="project" value="UniProtKB-KW"/>
</dbReference>
<feature type="domain" description="JmjC" evidence="7">
    <location>
        <begin position="120"/>
        <end position="253"/>
    </location>
</feature>
<dbReference type="InterPro" id="IPR046799">
    <property type="entry name" value="ROXA-like_wH"/>
</dbReference>
<gene>
    <name evidence="8" type="ORF">XpopCFBP1817_03135</name>
</gene>
<dbReference type="PROSITE" id="PS51184">
    <property type="entry name" value="JMJC"/>
    <property type="match status" value="1"/>
</dbReference>
<evidence type="ECO:0000256" key="4">
    <source>
        <dbReference type="ARBA" id="ARBA00023002"/>
    </source>
</evidence>